<accession>A0A1T2KUF2</accession>
<evidence type="ECO:0000313" key="1">
    <source>
        <dbReference type="EMBL" id="OOZ36452.1"/>
    </source>
</evidence>
<protein>
    <submittedName>
        <fullName evidence="1">Uncharacterized protein</fullName>
    </submittedName>
</protein>
<gene>
    <name evidence="1" type="ORF">BOW52_10760</name>
</gene>
<name>A0A1T2KUF2_9GAMM</name>
<feature type="non-terminal residue" evidence="1">
    <location>
        <position position="107"/>
    </location>
</feature>
<comment type="caution">
    <text evidence="1">The sequence shown here is derived from an EMBL/GenBank/DDBJ whole genome shotgun (WGS) entry which is preliminary data.</text>
</comment>
<reference evidence="1 2" key="1">
    <citation type="submission" date="2016-11" db="EMBL/GenBank/DDBJ databases">
        <title>Mixed transmission modes and dynamic genome evolution in an obligate animal-bacterial symbiosis.</title>
        <authorList>
            <person name="Russell S.L."/>
            <person name="Corbett-Detig R.B."/>
            <person name="Cavanaugh C.M."/>
        </authorList>
    </citation>
    <scope>NUCLEOTIDE SEQUENCE [LARGE SCALE GENOMIC DNA]</scope>
    <source>
        <strain evidence="1">Sp-SM6</strain>
    </source>
</reference>
<dbReference type="EMBL" id="MPRK01000328">
    <property type="protein sequence ID" value="OOZ36452.1"/>
    <property type="molecule type" value="Genomic_DNA"/>
</dbReference>
<organism evidence="1 2">
    <name type="scientific">Solemya elarraichensis gill symbiont</name>
    <dbReference type="NCBI Taxonomy" id="1918949"/>
    <lineage>
        <taxon>Bacteria</taxon>
        <taxon>Pseudomonadati</taxon>
        <taxon>Pseudomonadota</taxon>
        <taxon>Gammaproteobacteria</taxon>
        <taxon>sulfur-oxidizing symbionts</taxon>
    </lineage>
</organism>
<dbReference type="AlphaFoldDB" id="A0A1T2KUF2"/>
<sequence length="107" mass="12005">MSFLSESLKEVAIPDSLLVFKEAFNQVAVQKVYFSECRPVAAYHTEDAPVEISVPNQGNEYIDLQRSRLYVKARILKADGSVLGKDEKTGIINLPLQSLWSQIDVYA</sequence>
<dbReference type="Proteomes" id="UP000190198">
    <property type="component" value="Unassembled WGS sequence"/>
</dbReference>
<proteinExistence type="predicted"/>
<keyword evidence="2" id="KW-1185">Reference proteome</keyword>
<evidence type="ECO:0000313" key="2">
    <source>
        <dbReference type="Proteomes" id="UP000190198"/>
    </source>
</evidence>
<dbReference type="RefSeq" id="WP_217349044.1">
    <property type="nucleotide sequence ID" value="NZ_MPRK01000328.1"/>
</dbReference>